<evidence type="ECO:0000313" key="3">
    <source>
        <dbReference type="EMBL" id="KAK1737949.1"/>
    </source>
</evidence>
<dbReference type="EMBL" id="JATAAI010000022">
    <property type="protein sequence ID" value="KAK1737949.1"/>
    <property type="molecule type" value="Genomic_DNA"/>
</dbReference>
<organism evidence="3 4">
    <name type="scientific">Skeletonema marinoi</name>
    <dbReference type="NCBI Taxonomy" id="267567"/>
    <lineage>
        <taxon>Eukaryota</taxon>
        <taxon>Sar</taxon>
        <taxon>Stramenopiles</taxon>
        <taxon>Ochrophyta</taxon>
        <taxon>Bacillariophyta</taxon>
        <taxon>Coscinodiscophyceae</taxon>
        <taxon>Thalassiosirophycidae</taxon>
        <taxon>Thalassiosirales</taxon>
        <taxon>Skeletonemataceae</taxon>
        <taxon>Skeletonema</taxon>
        <taxon>Skeletonema marinoi-dohrnii complex</taxon>
    </lineage>
</organism>
<feature type="chain" id="PRO_5041973728" description="Derlin" evidence="2">
    <location>
        <begin position="20"/>
        <end position="325"/>
    </location>
</feature>
<feature type="transmembrane region" description="Helical" evidence="1">
    <location>
        <begin position="282"/>
        <end position="301"/>
    </location>
</feature>
<comment type="caution">
    <text evidence="3">The sequence shown here is derived from an EMBL/GenBank/DDBJ whole genome shotgun (WGS) entry which is preliminary data.</text>
</comment>
<evidence type="ECO:0000256" key="1">
    <source>
        <dbReference type="SAM" id="Phobius"/>
    </source>
</evidence>
<evidence type="ECO:0000256" key="2">
    <source>
        <dbReference type="SAM" id="SignalP"/>
    </source>
</evidence>
<feature type="transmembrane region" description="Helical" evidence="1">
    <location>
        <begin position="172"/>
        <end position="192"/>
    </location>
</feature>
<feature type="transmembrane region" description="Helical" evidence="1">
    <location>
        <begin position="143"/>
        <end position="160"/>
    </location>
</feature>
<keyword evidence="1" id="KW-0812">Transmembrane</keyword>
<feature type="signal peptide" evidence="2">
    <location>
        <begin position="1"/>
        <end position="19"/>
    </location>
</feature>
<protein>
    <recommendedName>
        <fullName evidence="5">Derlin</fullName>
    </recommendedName>
</protein>
<dbReference type="AlphaFoldDB" id="A0AAD8Y1M6"/>
<gene>
    <name evidence="3" type="ORF">QTG54_011243</name>
</gene>
<dbReference type="Proteomes" id="UP001224775">
    <property type="component" value="Unassembled WGS sequence"/>
</dbReference>
<keyword evidence="2" id="KW-0732">Signal</keyword>
<evidence type="ECO:0008006" key="5">
    <source>
        <dbReference type="Google" id="ProtNLM"/>
    </source>
</evidence>
<accession>A0AAD8Y1M6</accession>
<name>A0AAD8Y1M6_9STRA</name>
<feature type="transmembrane region" description="Helical" evidence="1">
    <location>
        <begin position="121"/>
        <end position="138"/>
    </location>
</feature>
<feature type="transmembrane region" description="Helical" evidence="1">
    <location>
        <begin position="249"/>
        <end position="270"/>
    </location>
</feature>
<feature type="transmembrane region" description="Helical" evidence="1">
    <location>
        <begin position="204"/>
        <end position="229"/>
    </location>
</feature>
<keyword evidence="1" id="KW-1133">Transmembrane helix</keyword>
<proteinExistence type="predicted"/>
<keyword evidence="1" id="KW-0472">Membrane</keyword>
<sequence length="325" mass="36536">MKVALPAFYALLLPSSTQSWIQPKPFFQRFKRPKSSFLVSSRFSKAPDLEDEEPTPLVHENAASLPTSLVGNNATMPTPLVEKVASMPTSLLVRPLDMLRSSSKIFKVEQMTNFFKLSPRIQIHAASFAFFFASVGLLSVEPVARVVLNVLSMLPCASWAPVKFDPLGASNWVVHFIILAISLELPYGFYSLMRKSDSIQKKRIYKGFFAAYAVTYFQSIFTLLSHAFIAHSTPLEEMLDILFKACLRTYIFGTGVSVQWGAWALVPTFVGVNMGVVEFGNWFGRVLAGVLALFSMYKYFIPEIPPLFRYSFFGLGELLWRSLFS</sequence>
<evidence type="ECO:0000313" key="4">
    <source>
        <dbReference type="Proteomes" id="UP001224775"/>
    </source>
</evidence>
<reference evidence="3" key="1">
    <citation type="submission" date="2023-06" db="EMBL/GenBank/DDBJ databases">
        <title>Survivors Of The Sea: Transcriptome response of Skeletonema marinoi to long-term dormancy.</title>
        <authorList>
            <person name="Pinder M.I.M."/>
            <person name="Kourtchenko O."/>
            <person name="Robertson E.K."/>
            <person name="Larsson T."/>
            <person name="Maumus F."/>
            <person name="Osuna-Cruz C.M."/>
            <person name="Vancaester E."/>
            <person name="Stenow R."/>
            <person name="Vandepoele K."/>
            <person name="Ploug H."/>
            <person name="Bruchert V."/>
            <person name="Godhe A."/>
            <person name="Topel M."/>
        </authorList>
    </citation>
    <scope>NUCLEOTIDE SEQUENCE</scope>
    <source>
        <strain evidence="3">R05AC</strain>
    </source>
</reference>
<keyword evidence="4" id="KW-1185">Reference proteome</keyword>